<dbReference type="STRING" id="1231657.A0A1Y2A2U6"/>
<comment type="caution">
    <text evidence="3">The sequence shown here is derived from an EMBL/GenBank/DDBJ whole genome shotgun (WGS) entry which is preliminary data.</text>
</comment>
<dbReference type="AlphaFoldDB" id="A0A1Y2A2U6"/>
<sequence length="674" mass="74165">MTSSESEGQAPSRKRSRNSSNEESGSKKARGRPRVDTQDATAADRRRTQIRLAQRAYRQRKETTISSLKQQNNQLQSIIEEMNKSFLRFNDTALQSGLMQLNPSLVHELKSVTENFVNLAKTAAAERSNDGDEELAEAGLDAGTESQKTSSARAPKMELQTQNTTSETQAIYTDIGMGYSATLTTESPTSTLPDSPHRRTLDHSTYFPPMPNSPYEAALGQKTLVRARHGSLTVGQVMDTSGHGGGNSTGSNQLPFGLILPEHAEYSSNPQIYSVHVPTPEVTPPLTRVSNSPQLSSISTKSPTPIYTYSHQETTFARRLTRATMECGFQLLSSATMRPAALNYVFKLSLPYIHVDRLREKFRLVLARGIDEDLDSYDTPFIHLGGAGTHYPKKDVHGNIVPIPNSWTVRRIGPMKRIRAQSVVDPALSHDLDIDLTGFEGEWFDGNDVEGYLKAEKGCYINPQDTFAEVFVDVDDDTLPVLGDLLQSQNNRLNLEFPESRRSNMSQSPPLSHSSSISTDTLSSLSTPGSQGGGTVFRRGRTPFVRSETPFGLDMGLNNFGDLNSKANSVDDATFFEQPLGLDLAPGFDFGLDNTSMTSFNTSGFGDMSSLGIDFMGLDSQPLPVMKQKRKKAAWVDISKLVDELIKHAVCLGRAPGFRRKDVDMAFKTALINF</sequence>
<dbReference type="Gene3D" id="1.20.5.170">
    <property type="match status" value="1"/>
</dbReference>
<dbReference type="Proteomes" id="UP000193144">
    <property type="component" value="Unassembled WGS sequence"/>
</dbReference>
<feature type="region of interest" description="Disordered" evidence="2">
    <location>
        <begin position="1"/>
        <end position="48"/>
    </location>
</feature>
<feature type="region of interest" description="Disordered" evidence="2">
    <location>
        <begin position="124"/>
        <end position="165"/>
    </location>
</feature>
<feature type="region of interest" description="Disordered" evidence="2">
    <location>
        <begin position="499"/>
        <end position="541"/>
    </location>
</feature>
<evidence type="ECO:0000256" key="2">
    <source>
        <dbReference type="SAM" id="MobiDB-lite"/>
    </source>
</evidence>
<accession>A0A1Y2A2U6</accession>
<keyword evidence="1" id="KW-0175">Coiled coil</keyword>
<organism evidence="3 4">
    <name type="scientific">Clohesyomyces aquaticus</name>
    <dbReference type="NCBI Taxonomy" id="1231657"/>
    <lineage>
        <taxon>Eukaryota</taxon>
        <taxon>Fungi</taxon>
        <taxon>Dikarya</taxon>
        <taxon>Ascomycota</taxon>
        <taxon>Pezizomycotina</taxon>
        <taxon>Dothideomycetes</taxon>
        <taxon>Pleosporomycetidae</taxon>
        <taxon>Pleosporales</taxon>
        <taxon>Lindgomycetaceae</taxon>
        <taxon>Clohesyomyces</taxon>
    </lineage>
</organism>
<evidence type="ECO:0000313" key="3">
    <source>
        <dbReference type="EMBL" id="ORY16627.1"/>
    </source>
</evidence>
<dbReference type="OrthoDB" id="3555317at2759"/>
<dbReference type="EMBL" id="MCFA01000017">
    <property type="protein sequence ID" value="ORY16627.1"/>
    <property type="molecule type" value="Genomic_DNA"/>
</dbReference>
<name>A0A1Y2A2U6_9PLEO</name>
<protein>
    <recommendedName>
        <fullName evidence="5">BZIP domain-containing protein</fullName>
    </recommendedName>
</protein>
<dbReference type="SUPFAM" id="SSF57959">
    <property type="entry name" value="Leucine zipper domain"/>
    <property type="match status" value="1"/>
</dbReference>
<feature type="compositionally biased region" description="Basic and acidic residues" evidence="2">
    <location>
        <begin position="33"/>
        <end position="47"/>
    </location>
</feature>
<feature type="compositionally biased region" description="Low complexity" evidence="2">
    <location>
        <begin position="503"/>
        <end position="529"/>
    </location>
</feature>
<reference evidence="3 4" key="1">
    <citation type="submission" date="2016-07" db="EMBL/GenBank/DDBJ databases">
        <title>Pervasive Adenine N6-methylation of Active Genes in Fungi.</title>
        <authorList>
            <consortium name="DOE Joint Genome Institute"/>
            <person name="Mondo S.J."/>
            <person name="Dannebaum R.O."/>
            <person name="Kuo R.C."/>
            <person name="Labutti K."/>
            <person name="Haridas S."/>
            <person name="Kuo A."/>
            <person name="Salamov A."/>
            <person name="Ahrendt S.R."/>
            <person name="Lipzen A."/>
            <person name="Sullivan W."/>
            <person name="Andreopoulos W.B."/>
            <person name="Clum A."/>
            <person name="Lindquist E."/>
            <person name="Daum C."/>
            <person name="Ramamoorthy G.K."/>
            <person name="Gryganskyi A."/>
            <person name="Culley D."/>
            <person name="Magnuson J.K."/>
            <person name="James T.Y."/>
            <person name="O'Malley M.A."/>
            <person name="Stajich J.E."/>
            <person name="Spatafora J.W."/>
            <person name="Visel A."/>
            <person name="Grigoriev I.V."/>
        </authorList>
    </citation>
    <scope>NUCLEOTIDE SEQUENCE [LARGE SCALE GENOMIC DNA]</scope>
    <source>
        <strain evidence="3 4">CBS 115471</strain>
    </source>
</reference>
<dbReference type="GO" id="GO:0003700">
    <property type="term" value="F:DNA-binding transcription factor activity"/>
    <property type="evidence" value="ECO:0007669"/>
    <property type="project" value="InterPro"/>
</dbReference>
<dbReference type="PANTHER" id="PTHR40618">
    <property type="entry name" value="B-ZIP TRANSCRIPTION FACTOR (EUROFUNG)-RELATED"/>
    <property type="match status" value="1"/>
</dbReference>
<dbReference type="InterPro" id="IPR046347">
    <property type="entry name" value="bZIP_sf"/>
</dbReference>
<proteinExistence type="predicted"/>
<keyword evidence="4" id="KW-1185">Reference proteome</keyword>
<evidence type="ECO:0000313" key="4">
    <source>
        <dbReference type="Proteomes" id="UP000193144"/>
    </source>
</evidence>
<evidence type="ECO:0000256" key="1">
    <source>
        <dbReference type="SAM" id="Coils"/>
    </source>
</evidence>
<evidence type="ECO:0008006" key="5">
    <source>
        <dbReference type="Google" id="ProtNLM"/>
    </source>
</evidence>
<gene>
    <name evidence="3" type="ORF">BCR34DRAFT_97178</name>
</gene>
<dbReference type="CDD" id="cd14688">
    <property type="entry name" value="bZIP_YAP"/>
    <property type="match status" value="1"/>
</dbReference>
<dbReference type="PANTHER" id="PTHR40618:SF1">
    <property type="entry name" value="B-ZIP TRANSCRIPTION FACTOR (EUROFUNG)"/>
    <property type="match status" value="1"/>
</dbReference>
<feature type="coiled-coil region" evidence="1">
    <location>
        <begin position="58"/>
        <end position="85"/>
    </location>
</feature>